<evidence type="ECO:0000313" key="11">
    <source>
        <dbReference type="Proteomes" id="UP001152888"/>
    </source>
</evidence>
<keyword evidence="11" id="KW-1185">Reference proteome</keyword>
<keyword evidence="6" id="KW-0238">DNA-binding</keyword>
<dbReference type="SUPFAM" id="SSF57667">
    <property type="entry name" value="beta-beta-alpha zinc fingers"/>
    <property type="match status" value="4"/>
</dbReference>
<reference evidence="10" key="1">
    <citation type="submission" date="2022-03" db="EMBL/GenBank/DDBJ databases">
        <authorList>
            <person name="Sayadi A."/>
        </authorList>
    </citation>
    <scope>NUCLEOTIDE SEQUENCE</scope>
</reference>
<evidence type="ECO:0000256" key="5">
    <source>
        <dbReference type="ARBA" id="ARBA00022833"/>
    </source>
</evidence>
<keyword evidence="4 8" id="KW-0863">Zinc-finger</keyword>
<feature type="domain" description="C2H2-type" evidence="9">
    <location>
        <begin position="518"/>
        <end position="541"/>
    </location>
</feature>
<keyword evidence="5" id="KW-0862">Zinc</keyword>
<dbReference type="PROSITE" id="PS00028">
    <property type="entry name" value="ZINC_FINGER_C2H2_1"/>
    <property type="match status" value="26"/>
</dbReference>
<dbReference type="InterPro" id="IPR013087">
    <property type="entry name" value="Znf_C2H2_type"/>
</dbReference>
<protein>
    <recommendedName>
        <fullName evidence="9">C2H2-type domain-containing protein</fullName>
    </recommendedName>
</protein>
<feature type="domain" description="C2H2-type" evidence="9">
    <location>
        <begin position="1838"/>
        <end position="1865"/>
    </location>
</feature>
<dbReference type="SMART" id="SM00451">
    <property type="entry name" value="ZnF_U1"/>
    <property type="match status" value="9"/>
</dbReference>
<feature type="domain" description="C2H2-type" evidence="9">
    <location>
        <begin position="553"/>
        <end position="580"/>
    </location>
</feature>
<feature type="domain" description="C2H2-type" evidence="9">
    <location>
        <begin position="349"/>
        <end position="377"/>
    </location>
</feature>
<dbReference type="OrthoDB" id="3561125at2759"/>
<dbReference type="GO" id="GO:0005634">
    <property type="term" value="C:nucleus"/>
    <property type="evidence" value="ECO:0007669"/>
    <property type="project" value="UniProtKB-SubCell"/>
</dbReference>
<keyword evidence="2" id="KW-0479">Metal-binding</keyword>
<dbReference type="GO" id="GO:0035282">
    <property type="term" value="P:segmentation"/>
    <property type="evidence" value="ECO:0007669"/>
    <property type="project" value="UniProtKB-KW"/>
</dbReference>
<evidence type="ECO:0000256" key="2">
    <source>
        <dbReference type="ARBA" id="ARBA00022723"/>
    </source>
</evidence>
<dbReference type="GO" id="GO:0008270">
    <property type="term" value="F:zinc ion binding"/>
    <property type="evidence" value="ECO:0007669"/>
    <property type="project" value="UniProtKB-KW"/>
</dbReference>
<feature type="domain" description="C2H2-type" evidence="9">
    <location>
        <begin position="2124"/>
        <end position="2147"/>
    </location>
</feature>
<dbReference type="EMBL" id="CAKOFQ010006901">
    <property type="protein sequence ID" value="CAH1980899.1"/>
    <property type="molecule type" value="Genomic_DNA"/>
</dbReference>
<dbReference type="Pfam" id="PF00096">
    <property type="entry name" value="zf-C2H2"/>
    <property type="match status" value="1"/>
</dbReference>
<comment type="subcellular location">
    <subcellularLocation>
        <location evidence="1">Nucleus</location>
    </subcellularLocation>
</comment>
<dbReference type="PANTHER" id="PTHR24392">
    <property type="entry name" value="ZINC FINGER PROTEIN"/>
    <property type="match status" value="1"/>
</dbReference>
<sequence length="2179" mass="251143">MVRHMSTHQDVSDHKFSCPHCNATLREKRSLDYHIEKKHPEFVESVERNIYECPNCPFKTAVKRRLDEHLLVHSDSDPTCKHCKATFKSKRALQDHIVKKHPEFISSVTKEILECSCCPYKTIDKHKLETHLAKHPGAISNIKLIKCEYCDDKFRKNTRLGSHIIQKHPEHISAITCKIHECPVKTCKYITTNKTNIVRHMSSHPNYKHSSCKYRTRNTNIATRQGVSNNKFGCPHCNETFRERKALDDHIVRKHPKFVEQTVYYECPDCPYKTIEKSSEGLRKNWEKGLGVGDTEADKRESFICYNCCFTALTKQTLIKHIKAGNCNLDPHVNKSLNTHANAHTANLYVCKQCSIKFSKKTNLDSHVVKQHPEIIPTLSCKVYECKVCDYKSRRKSNFQRHMLTHPDPSASNSAPHTCSECTFKTSDVIVLRKHMLKEHHRLSSNYKRSAKCKYCSAVFRNNTNLGGHILRKHPEHISEVTCKIHECPVPPCKYRTTESRHMVRHMSTHQDVSDHKFSCPHCNATFRETRTLDDHIVKKHPEFVESVKRSIYECPNCPYKTVVKQRLEEHLLVHSDTVPMLILNTCTHCKATFKRGRALEDHIVKKHPEFISSVTREVHQCPCCSYRTIDKHKLETHLVKHPDAVSRIKLIKCEYCNDVFRKNTRLGSHIIQKHPEHINAITCKIHECPLPSCKYITTNKTNIVKHMSSHPNISKFKLSSGSTDTTTTNANIVMHKSTQQDISNHKFSCPHCSETFRERKALDDHIVKKHPESVEQTVYYECPNCPYKTIENSKFDSHILTHLKSDDDALCCAKCAFKARDISILRTHMRKHSRSSSKNKRNAECRHCDAVFRNNSNLGGHILLKHPEHISEVTCKIHECPVSTCPYKTTTKNNLVKHMSTHPDVSNYKVSLCPVPTCNYRTTAKHYMVSHMKTHQDEKSRLCVHCNAIFKQSKSLDDHVLKKHPEFIDTIKRTIYDCPNCSYRTVFKQGLDQHLLVHPDAVSNRILDTCIHCEKTFKKAKTLEDHIVKKHPEFISTVTRNEGLRKYWEKGLDVGYTEADEGGSFICYNCGYTAHNKHTLMKHIKVDNCNLNTDSIAFTIADPGNVYVCTQCSKEFAKKMNLDNHVVKEHPEIIPTLSCKIYECNVCDYKTIRTYDFNRHISTHPDASVSNSSEHTCSECTFKTSDISILNDHLRKTHARSQSKVAMKCMHCNATFLKKINLDAHILNKHPEYTSTVARKIHECQITNCKYRTTIKTNLFSHMKTHQDDKSVCAHCNATFKQRRSLDDHIVKKHPEFVQFVGRIIFECPNCPYKTVSKHKLDEHAIVHSETASTKGSYKCIHCDAIVRRERTLEDHIVRKHPEFISSVTRKILKCPKCPYKTVGKNNLDKHVLIHPDMSASNSGTHTCAKCAFQTSDMNVLRTHVRKQHPRLSTKNKRSAQCKHCHAIFRNNSNLGGHILVKHPEHISEITCKIHECPVSTCNYRTTTKNNLVKHMSTHPDVSNYEVNICPVATCNYRTTAKHYMASHMKTHQDDKCSLCAHCNATFKRKVSLDDHILKKHQEFADSIKRTIYECPNCPYKTVLKQGIDQHRLVHPDTVSKRVLNTCIHCEATFKKQRTLEDHIVKKHPEFISASKEKYWESGLGKAPRRVKGKILTCYNCNHTTNNKRSLRCHITKNCTLNTGWKKSFMSTINTDPSTATLYQCPDCTYRTTEKITLDKHIVQHPNAASRYNRALMVCVHCNRTFKKKPALDDHILKKHPDFIGSITSKIYQCPNCPHRTVSMLYLNRHLVNHRHRDIKTVNCAHCDMTFSHVTTLNHHIIKTHPEHIGSITEKIYECTECTFKTGYRTHLKNHMFTHGATDNRCVHCNKYLQSKRTLEGHIVRKHPEFIETVKRKTYECPNCTYKGIDNGEYEKHILKHYGVKSAPIFMCIHCNDTFLDKFCLDEHIIRKHPEHTASLKRKIHQCAYCSYKTARKFALNKHLLSDCVGAKKNTSDNTCLHCEATFPDNVALNDHIIKDHPNYVTASSITSNVYKCTECSYTTLTKAHLTRHLATHSAATIKCQHCEAHFKQDRALDVHIVKDHPEFISSVTKLYSCSECAYTTLKKGQLNRHSATHSAAAIKCDHCGANFKQDRNLEAHIVKNHPEFISSVKRKVYHCDSCSYKTIEKLMTARNAR</sequence>
<evidence type="ECO:0000256" key="6">
    <source>
        <dbReference type="ARBA" id="ARBA00023125"/>
    </source>
</evidence>
<evidence type="ECO:0000259" key="9">
    <source>
        <dbReference type="PROSITE" id="PS50157"/>
    </source>
</evidence>
<feature type="domain" description="C2H2-type" evidence="9">
    <location>
        <begin position="1176"/>
        <end position="1204"/>
    </location>
</feature>
<gene>
    <name evidence="10" type="ORF">ACAOBT_LOCUS14227</name>
</gene>
<dbReference type="Gene3D" id="3.30.160.60">
    <property type="entry name" value="Classic Zinc Finger"/>
    <property type="match status" value="28"/>
</dbReference>
<evidence type="ECO:0000256" key="3">
    <source>
        <dbReference type="ARBA" id="ARBA00022737"/>
    </source>
</evidence>
<feature type="domain" description="C2H2-type" evidence="9">
    <location>
        <begin position="232"/>
        <end position="255"/>
    </location>
</feature>
<feature type="domain" description="C2H2-type" evidence="9">
    <location>
        <begin position="748"/>
        <end position="776"/>
    </location>
</feature>
<evidence type="ECO:0000256" key="1">
    <source>
        <dbReference type="ARBA" id="ARBA00004123"/>
    </source>
</evidence>
<feature type="domain" description="C2H2-type" evidence="9">
    <location>
        <begin position="2097"/>
        <end position="2124"/>
    </location>
</feature>
<accession>A0A9P0KRJ1</accession>
<feature type="domain" description="C2H2-type" evidence="9">
    <location>
        <begin position="2036"/>
        <end position="2063"/>
    </location>
</feature>
<keyword evidence="7" id="KW-0539">Nucleus</keyword>
<dbReference type="PANTHER" id="PTHR24392:SF31">
    <property type="entry name" value="C2H2-TYPE DOMAIN-CONTAINING PROTEIN"/>
    <property type="match status" value="1"/>
</dbReference>
<proteinExistence type="predicted"/>
<dbReference type="Proteomes" id="UP001152888">
    <property type="component" value="Unassembled WGS sequence"/>
</dbReference>
<feature type="domain" description="C2H2-type" evidence="9">
    <location>
        <begin position="1108"/>
        <end position="1136"/>
    </location>
</feature>
<name>A0A9P0KRJ1_ACAOB</name>
<dbReference type="PROSITE" id="PS50157">
    <property type="entry name" value="ZINC_FINGER_C2H2_2"/>
    <property type="match status" value="14"/>
</dbReference>
<keyword evidence="3" id="KW-0677">Repeat</keyword>
<evidence type="ECO:0000256" key="7">
    <source>
        <dbReference type="ARBA" id="ARBA00023242"/>
    </source>
</evidence>
<feature type="domain" description="C2H2-type" evidence="9">
    <location>
        <begin position="384"/>
        <end position="411"/>
    </location>
</feature>
<comment type="caution">
    <text evidence="10">The sequence shown here is derived from an EMBL/GenBank/DDBJ whole genome shotgun (WGS) entry which is preliminary data.</text>
</comment>
<evidence type="ECO:0000256" key="4">
    <source>
        <dbReference type="ARBA" id="ARBA00022771"/>
    </source>
</evidence>
<evidence type="ECO:0000256" key="8">
    <source>
        <dbReference type="PROSITE-ProRule" id="PRU00042"/>
    </source>
</evidence>
<organism evidence="10 11">
    <name type="scientific">Acanthoscelides obtectus</name>
    <name type="common">Bean weevil</name>
    <name type="synonym">Bruchus obtectus</name>
    <dbReference type="NCBI Taxonomy" id="200917"/>
    <lineage>
        <taxon>Eukaryota</taxon>
        <taxon>Metazoa</taxon>
        <taxon>Ecdysozoa</taxon>
        <taxon>Arthropoda</taxon>
        <taxon>Hexapoda</taxon>
        <taxon>Insecta</taxon>
        <taxon>Pterygota</taxon>
        <taxon>Neoptera</taxon>
        <taxon>Endopterygota</taxon>
        <taxon>Coleoptera</taxon>
        <taxon>Polyphaga</taxon>
        <taxon>Cucujiformia</taxon>
        <taxon>Chrysomeloidea</taxon>
        <taxon>Chrysomelidae</taxon>
        <taxon>Bruchinae</taxon>
        <taxon>Bruchini</taxon>
        <taxon>Acanthoscelides</taxon>
    </lineage>
</organism>
<dbReference type="Pfam" id="PF13909">
    <property type="entry name" value="zf-H2C2_5"/>
    <property type="match status" value="1"/>
</dbReference>
<dbReference type="InterPro" id="IPR003604">
    <property type="entry name" value="Matrin/U1-like-C_Znf_C2H2"/>
</dbReference>
<evidence type="ECO:0000313" key="10">
    <source>
        <dbReference type="EMBL" id="CAH1980899.1"/>
    </source>
</evidence>
<dbReference type="GO" id="GO:0003677">
    <property type="term" value="F:DNA binding"/>
    <property type="evidence" value="ECO:0007669"/>
    <property type="project" value="UniProtKB-KW"/>
</dbReference>
<dbReference type="InterPro" id="IPR036236">
    <property type="entry name" value="Znf_C2H2_sf"/>
</dbReference>
<feature type="domain" description="C2H2-type" evidence="9">
    <location>
        <begin position="1243"/>
        <end position="1272"/>
    </location>
</feature>
<feature type="domain" description="C2H2-type" evidence="9">
    <location>
        <begin position="51"/>
        <end position="78"/>
    </location>
</feature>
<dbReference type="SMART" id="SM00355">
    <property type="entry name" value="ZnF_C2H2"/>
    <property type="match status" value="60"/>
</dbReference>